<evidence type="ECO:0000313" key="2">
    <source>
        <dbReference type="Proteomes" id="UP000299102"/>
    </source>
</evidence>
<dbReference type="EMBL" id="BGZK01001518">
    <property type="protein sequence ID" value="GBP81580.1"/>
    <property type="molecule type" value="Genomic_DNA"/>
</dbReference>
<name>A0A4C1Z219_EUMVA</name>
<evidence type="ECO:0000313" key="1">
    <source>
        <dbReference type="EMBL" id="GBP81580.1"/>
    </source>
</evidence>
<accession>A0A4C1Z219</accession>
<protein>
    <submittedName>
        <fullName evidence="1">RNA-directed DNA polymerase from mobile element jockey</fullName>
    </submittedName>
</protein>
<keyword evidence="1" id="KW-0808">Transferase</keyword>
<organism evidence="1 2">
    <name type="scientific">Eumeta variegata</name>
    <name type="common">Bagworm moth</name>
    <name type="synonym">Eumeta japonica</name>
    <dbReference type="NCBI Taxonomy" id="151549"/>
    <lineage>
        <taxon>Eukaryota</taxon>
        <taxon>Metazoa</taxon>
        <taxon>Ecdysozoa</taxon>
        <taxon>Arthropoda</taxon>
        <taxon>Hexapoda</taxon>
        <taxon>Insecta</taxon>
        <taxon>Pterygota</taxon>
        <taxon>Neoptera</taxon>
        <taxon>Endopterygota</taxon>
        <taxon>Lepidoptera</taxon>
        <taxon>Glossata</taxon>
        <taxon>Ditrysia</taxon>
        <taxon>Tineoidea</taxon>
        <taxon>Psychidae</taxon>
        <taxon>Oiketicinae</taxon>
        <taxon>Eumeta</taxon>
    </lineage>
</organism>
<comment type="caution">
    <text evidence="1">The sequence shown here is derived from an EMBL/GenBank/DDBJ whole genome shotgun (WGS) entry which is preliminary data.</text>
</comment>
<keyword evidence="2" id="KW-1185">Reference proteome</keyword>
<sequence length="104" mass="11614">MRKAYGRVWHDGLLYKLMNTSLPPALTQIIASFLWHRSFYVVAEESFSAPCPIRAGVPQSSCLLPCLFAIFTDDIPTLPGHLEEWEDDVMLTIVPISCYGVGPT</sequence>
<dbReference type="STRING" id="151549.A0A4C1Z219"/>
<dbReference type="AlphaFoldDB" id="A0A4C1Z219"/>
<keyword evidence="1" id="KW-0548">Nucleotidyltransferase</keyword>
<proteinExistence type="predicted"/>
<reference evidence="1 2" key="1">
    <citation type="journal article" date="2019" name="Commun. Biol.">
        <title>The bagworm genome reveals a unique fibroin gene that provides high tensile strength.</title>
        <authorList>
            <person name="Kono N."/>
            <person name="Nakamura H."/>
            <person name="Ohtoshi R."/>
            <person name="Tomita M."/>
            <person name="Numata K."/>
            <person name="Arakawa K."/>
        </authorList>
    </citation>
    <scope>NUCLEOTIDE SEQUENCE [LARGE SCALE GENOMIC DNA]</scope>
</reference>
<gene>
    <name evidence="1" type="primary">pol</name>
    <name evidence="1" type="ORF">EVAR_52480_1</name>
</gene>
<dbReference type="GO" id="GO:0003964">
    <property type="term" value="F:RNA-directed DNA polymerase activity"/>
    <property type="evidence" value="ECO:0007669"/>
    <property type="project" value="UniProtKB-KW"/>
</dbReference>
<dbReference type="Proteomes" id="UP000299102">
    <property type="component" value="Unassembled WGS sequence"/>
</dbReference>
<keyword evidence="1" id="KW-0695">RNA-directed DNA polymerase</keyword>
<dbReference type="OrthoDB" id="7468774at2759"/>